<feature type="region of interest" description="Disordered" evidence="2">
    <location>
        <begin position="940"/>
        <end position="1092"/>
    </location>
</feature>
<dbReference type="Proteomes" id="UP000007148">
    <property type="component" value="Unassembled WGS sequence"/>
</dbReference>
<feature type="region of interest" description="Disordered" evidence="2">
    <location>
        <begin position="352"/>
        <end position="480"/>
    </location>
</feature>
<feature type="compositionally biased region" description="Basic and acidic residues" evidence="2">
    <location>
        <begin position="1060"/>
        <end position="1073"/>
    </location>
</feature>
<feature type="region of interest" description="Disordered" evidence="2">
    <location>
        <begin position="1"/>
        <end position="22"/>
    </location>
</feature>
<keyword evidence="4" id="KW-1185">Reference proteome</keyword>
<protein>
    <submittedName>
        <fullName evidence="3">Uncharacterized protein</fullName>
    </submittedName>
</protein>
<dbReference type="AlphaFoldDB" id="G4TMK4"/>
<comment type="caution">
    <text evidence="3">The sequence shown here is derived from an EMBL/GenBank/DDBJ whole genome shotgun (WGS) entry which is preliminary data.</text>
</comment>
<organism evidence="3 4">
    <name type="scientific">Serendipita indica (strain DSM 11827)</name>
    <name type="common">Root endophyte fungus</name>
    <name type="synonym">Piriformospora indica</name>
    <dbReference type="NCBI Taxonomy" id="1109443"/>
    <lineage>
        <taxon>Eukaryota</taxon>
        <taxon>Fungi</taxon>
        <taxon>Dikarya</taxon>
        <taxon>Basidiomycota</taxon>
        <taxon>Agaricomycotina</taxon>
        <taxon>Agaricomycetes</taxon>
        <taxon>Sebacinales</taxon>
        <taxon>Serendipitaceae</taxon>
        <taxon>Serendipita</taxon>
    </lineage>
</organism>
<name>G4TMK4_SERID</name>
<feature type="compositionally biased region" description="Pro residues" evidence="2">
    <location>
        <begin position="750"/>
        <end position="759"/>
    </location>
</feature>
<gene>
    <name evidence="3" type="ORF">PIIN_06484</name>
</gene>
<accession>G4TMK4</accession>
<feature type="compositionally biased region" description="Polar residues" evidence="2">
    <location>
        <begin position="426"/>
        <end position="446"/>
    </location>
</feature>
<dbReference type="InParanoid" id="G4TMK4"/>
<feature type="compositionally biased region" description="Basic and acidic residues" evidence="2">
    <location>
        <begin position="818"/>
        <end position="831"/>
    </location>
</feature>
<sequence>MERTSLRTPTSSRPLTPESPLKHILSSSEHSLQYDDDLTNALAALRNFSSRAATPLELTCCCENPDCESLHAWKDAVAKLERELVLSAEVGQALLHRHEAHLRAQDSIRETADRNAQLYSDAREKVAKITAANNQLVAKMSLLVKENTVLEKRLTQTLLNSEIAEASNRTLLHEVQESRSTIAKLSAQSARSVGWEAKLNTLQQERDDLREEKRAEASRARTAEAKVAALSEKCARLQAELYGLREERENTRPSKVTLSDEILRDARLRLDSLQLALSQTTRSEDTELSRVLGELVSENEALKHDNAELQNLLSDSREEVKQLREEVEETKVTNAVFQDRIAEESHILPLRHDLSPNHRKRESWASTASAPLPVSPHRNDGFLSPRLPLGRMRTSSHSHAGHRRTATQVRRPTLETPDERAAVDASSANESDASRMSHSPVPSTAGSRRTSISRHSHTPSTYSVDMDASNQPDDAVLSPPKGRKKLMLLTRSRGVQTDPITILPISPRPASLLDEPTPSGSHSETSSFHEGRVSQMSILLDKVSALLNRMTQADVPTLTNRLKRQHILGADVGHISRSTISSILNEVSGLRNHFRSILDDERSATVISRKEFRGLLKSYSDLFQELGSLRATVNEVVLNPGIANKLREEALEPEESKGKVETAKGGALGGWIAPLSKFWAGAPSNAADPKATTQANPTALIRAGSSRNRLQPPKIAPKIAAAVSASTTTVNVEFTNAGIRRAISTTPDPVSSPSPPVPKPSTATSPLAQPRPQLRGIFAGSSGGTSTRLVAERQTSVGIGTASSSRLEQAKLRAPRRATQDPEFPKGEPARRYSRAVDAVVDQHAVDEDEEDDEYPGDLLQRTLRPRGLSDSSVHSSMIPHGPPVSRLLTPAGLALSSPTVDAPATGAIAGVASALGGVVGWLEKDPVLQSFSRRVQGLRFPTGSNQMKTQDLPDSDQPPNTSKQPENDGISSSQGATPTTLSKTLPISPSLSPPKPIPEHLSSRTGLLRRNDSRSPPRKSSPRGSPRLGVDTIRAGSFRSGGILPGMRARAGPVSQIVIEREDTTSPRETRRSAVSGLDSPVGHLTQSDRY</sequence>
<dbReference type="STRING" id="1109443.G4TMK4"/>
<evidence type="ECO:0000313" key="4">
    <source>
        <dbReference type="Proteomes" id="UP000007148"/>
    </source>
</evidence>
<dbReference type="EMBL" id="CAFZ01000170">
    <property type="protein sequence ID" value="CCA72547.1"/>
    <property type="molecule type" value="Genomic_DNA"/>
</dbReference>
<feature type="compositionally biased region" description="Polar residues" evidence="2">
    <location>
        <begin position="958"/>
        <end position="977"/>
    </location>
</feature>
<evidence type="ECO:0000313" key="3">
    <source>
        <dbReference type="EMBL" id="CCA72547.1"/>
    </source>
</evidence>
<evidence type="ECO:0000256" key="1">
    <source>
        <dbReference type="SAM" id="Coils"/>
    </source>
</evidence>
<feature type="region of interest" description="Disordered" evidence="2">
    <location>
        <begin position="500"/>
        <end position="530"/>
    </location>
</feature>
<dbReference type="OMA" id="SETPEYQ"/>
<feature type="region of interest" description="Disordered" evidence="2">
    <location>
        <begin position="743"/>
        <end position="834"/>
    </location>
</feature>
<feature type="coiled-coil region" evidence="1">
    <location>
        <begin position="292"/>
        <end position="340"/>
    </location>
</feature>
<feature type="compositionally biased region" description="Polar residues" evidence="2">
    <location>
        <begin position="1"/>
        <end position="14"/>
    </location>
</feature>
<feature type="compositionally biased region" description="Low complexity" evidence="2">
    <location>
        <begin position="978"/>
        <end position="991"/>
    </location>
</feature>
<dbReference type="eggNOG" id="ENOG502S0RX">
    <property type="taxonomic scope" value="Eukaryota"/>
</dbReference>
<keyword evidence="1" id="KW-0175">Coiled coil</keyword>
<feature type="compositionally biased region" description="Polar residues" evidence="2">
    <location>
        <begin position="784"/>
        <end position="807"/>
    </location>
</feature>
<proteinExistence type="predicted"/>
<reference evidence="3 4" key="1">
    <citation type="journal article" date="2011" name="PLoS Pathog.">
        <title>Endophytic Life Strategies Decoded by Genome and Transcriptome Analyses of the Mutualistic Root Symbiont Piriformospora indica.</title>
        <authorList>
            <person name="Zuccaro A."/>
            <person name="Lahrmann U."/>
            <person name="Guldener U."/>
            <person name="Langen G."/>
            <person name="Pfiffi S."/>
            <person name="Biedenkopf D."/>
            <person name="Wong P."/>
            <person name="Samans B."/>
            <person name="Grimm C."/>
            <person name="Basiewicz M."/>
            <person name="Murat C."/>
            <person name="Martin F."/>
            <person name="Kogel K.H."/>
        </authorList>
    </citation>
    <scope>NUCLEOTIDE SEQUENCE [LARGE SCALE GENOMIC DNA]</scope>
    <source>
        <strain evidence="3 4">DSM 11827</strain>
    </source>
</reference>
<feature type="compositionally biased region" description="Basic residues" evidence="2">
    <location>
        <begin position="394"/>
        <end position="405"/>
    </location>
</feature>
<dbReference type="HOGENOM" id="CLU_008847_0_0_1"/>
<dbReference type="OrthoDB" id="4088568at2759"/>
<evidence type="ECO:0000256" key="2">
    <source>
        <dbReference type="SAM" id="MobiDB-lite"/>
    </source>
</evidence>
<feature type="coiled-coil region" evidence="1">
    <location>
        <begin position="192"/>
        <end position="247"/>
    </location>
</feature>